<dbReference type="PATRIC" id="fig|908809.3.peg.612"/>
<name>A0A0R3K393_CALMK</name>
<dbReference type="RefSeq" id="WP_057976970.1">
    <property type="nucleotide sequence ID" value="NZ_LKHP01000002.1"/>
</dbReference>
<dbReference type="PANTHER" id="PTHR34825:SF1">
    <property type="entry name" value="AAA-ATPASE-LIKE DOMAIN-CONTAINING PROTEIN"/>
    <property type="match status" value="1"/>
</dbReference>
<dbReference type="AlphaFoldDB" id="A0A0R3K393"/>
<organism evidence="2 3">
    <name type="scientific">Caloramator mitchellensis</name>
    <dbReference type="NCBI Taxonomy" id="908809"/>
    <lineage>
        <taxon>Bacteria</taxon>
        <taxon>Bacillati</taxon>
        <taxon>Bacillota</taxon>
        <taxon>Clostridia</taxon>
        <taxon>Eubacteriales</taxon>
        <taxon>Clostridiaceae</taxon>
        <taxon>Caloramator</taxon>
    </lineage>
</organism>
<dbReference type="Pfam" id="PF09820">
    <property type="entry name" value="AAA-ATPase_like"/>
    <property type="match status" value="1"/>
</dbReference>
<evidence type="ECO:0000313" key="3">
    <source>
        <dbReference type="Proteomes" id="UP000052015"/>
    </source>
</evidence>
<evidence type="ECO:0000259" key="1">
    <source>
        <dbReference type="Pfam" id="PF09820"/>
    </source>
</evidence>
<dbReference type="OrthoDB" id="1050390at2"/>
<proteinExistence type="predicted"/>
<dbReference type="EMBL" id="LKHP01000002">
    <property type="protein sequence ID" value="KRQ87804.1"/>
    <property type="molecule type" value="Genomic_DNA"/>
</dbReference>
<feature type="domain" description="AAA-ATPase-like" evidence="1">
    <location>
        <begin position="6"/>
        <end position="229"/>
    </location>
</feature>
<dbReference type="Proteomes" id="UP000052015">
    <property type="component" value="Unassembled WGS sequence"/>
</dbReference>
<gene>
    <name evidence="2" type="ORF">ABG79_00609</name>
</gene>
<dbReference type="InterPro" id="IPR012547">
    <property type="entry name" value="PDDEXK_9"/>
</dbReference>
<evidence type="ECO:0000313" key="2">
    <source>
        <dbReference type="EMBL" id="KRQ87804.1"/>
    </source>
</evidence>
<dbReference type="Pfam" id="PF08011">
    <property type="entry name" value="PDDEXK_9"/>
    <property type="match status" value="1"/>
</dbReference>
<reference evidence="2 3" key="1">
    <citation type="submission" date="2015-09" db="EMBL/GenBank/DDBJ databases">
        <title>Draft genome sequence of a Caloramator mitchellensis, a moderate thermophile from the Great Artesian Basin of Australia.</title>
        <authorList>
            <person name="Patel B.K."/>
        </authorList>
    </citation>
    <scope>NUCLEOTIDE SEQUENCE [LARGE SCALE GENOMIC DNA]</scope>
    <source>
        <strain evidence="2 3">VF08</strain>
    </source>
</reference>
<keyword evidence="3" id="KW-1185">Reference proteome</keyword>
<comment type="caution">
    <text evidence="2">The sequence shown here is derived from an EMBL/GenBank/DDBJ whole genome shotgun (WGS) entry which is preliminary data.</text>
</comment>
<dbReference type="PANTHER" id="PTHR34825">
    <property type="entry name" value="CONSERVED PROTEIN, WITH A WEAK D-GALACTARATE DEHYDRATASE/ALTRONATE HYDROLASE DOMAIN"/>
    <property type="match status" value="1"/>
</dbReference>
<dbReference type="STRING" id="908809.ABG79_00609"/>
<accession>A0A0R3K393</accession>
<protein>
    <submittedName>
        <fullName evidence="2">Putative AAA-ATPase</fullName>
    </submittedName>
</protein>
<dbReference type="InterPro" id="IPR018631">
    <property type="entry name" value="AAA-ATPase-like_dom"/>
</dbReference>
<sequence length="556" mass="65047">MKMKIPLGISDFKSLKSDDYYFVDKSLLIKEVIEDGAQVLLFARPRRFGKTLNMSMLKYFFDINSNSGDLFKGLKITEDEEIMTKQGKYPVIYLTFKDEKYSKWENTIKGIEILVSKLYENFDYLLNSKEISDHKKEEMRKIIRREIDNVELSKSILNLCELLYRHHNSKVVILVDEYDVPIQSGYIHGFYDEIIEFMRNFLSGGLKDNPYLEKAVITGILRISKESIFSGLNNLKVNTMLNEQYSEYFGFTEGEVEQILDYYGLKFKFGDIRDWYNGYLFGKDVIYNPWSVLYYTANYNEGLKPYWVNTSTNDLVKILLTNGGQEIKKDLEDLIKGDKILKRIDENIILPDVDKSSESVWSFLLYSGYLKASDKNLKEGKLYCNLTIPNNEVMYLYKEVILSWITDNISINRFETMIKSLLKKDIETFEEILSDYVFKSASYFDIERESEKFYHALVLGMLIATEEYYHIKSNRESGLGRYDIMMIPKESTNPGIIIEFKKVNTRKNETLETAAQNALTQIENQKYRQELVDLGIKEIIEMAVVFEGKEVLVKIK</sequence>